<dbReference type="Gene3D" id="1.25.40.990">
    <property type="match status" value="1"/>
</dbReference>
<dbReference type="GO" id="GO:0005829">
    <property type="term" value="C:cytosol"/>
    <property type="evidence" value="ECO:0007669"/>
    <property type="project" value="TreeGrafter"/>
</dbReference>
<dbReference type="Pfam" id="PF10075">
    <property type="entry name" value="CSN8_PSD8_EIF3K"/>
    <property type="match status" value="1"/>
</dbReference>
<dbReference type="PANTHER" id="PTHR12387:SF0">
    <property type="entry name" value="26S PROTEASOME NON-ATPASE REGULATORY SUBUNIT 8"/>
    <property type="match status" value="1"/>
</dbReference>
<dbReference type="InterPro" id="IPR006746">
    <property type="entry name" value="26S_Psome_Rpn12"/>
</dbReference>
<dbReference type="OrthoDB" id="8775810at2759"/>
<dbReference type="InterPro" id="IPR000717">
    <property type="entry name" value="PCI_dom"/>
</dbReference>
<keyword evidence="2" id="KW-0647">Proteasome</keyword>
<reference evidence="4 5" key="1">
    <citation type="submission" date="2016-11" db="EMBL/GenBank/DDBJ databases">
        <title>The macronuclear genome of Stentor coeruleus: a giant cell with tiny introns.</title>
        <authorList>
            <person name="Slabodnick M."/>
            <person name="Ruby J.G."/>
            <person name="Reiff S.B."/>
            <person name="Swart E.C."/>
            <person name="Gosai S."/>
            <person name="Prabakaran S."/>
            <person name="Witkowska E."/>
            <person name="Larue G.E."/>
            <person name="Fisher S."/>
            <person name="Freeman R.M."/>
            <person name="Gunawardena J."/>
            <person name="Chu W."/>
            <person name="Stover N.A."/>
            <person name="Gregory B.D."/>
            <person name="Nowacki M."/>
            <person name="Derisi J."/>
            <person name="Roy S.W."/>
            <person name="Marshall W.F."/>
            <person name="Sood P."/>
        </authorList>
    </citation>
    <scope>NUCLEOTIDE SEQUENCE [LARGE SCALE GENOMIC DNA]</scope>
    <source>
        <strain evidence="4">WM001</strain>
    </source>
</reference>
<sequence>MSLLALKQGTSTLELNLSVPNPPPDLLNIVNSLWQVAIQVPSMPPSAVKNEFELKGIRDFFESALKCYIKCADFTGIEQCFEILTNLYQDYSEILKDSEDQWKIWGLYLTYLLSYNKIEEFHSELESVPWNLYTENKYIQFAVTLEQFFMEGNYQEVLSAKNHSPSSEFDFFINRISDTIRFEIASSFEKAYEKLSVEGACQLLKLNNHSELTAFLQAYAERSGKDIWRIDNNELLIKSNEKKTHEIPKWQLINQALNYAIELERIV</sequence>
<dbReference type="PANTHER" id="PTHR12387">
    <property type="entry name" value="26S PROTEASOME NON-ATPASE REGULATORY SUBUNIT 8"/>
    <property type="match status" value="1"/>
</dbReference>
<evidence type="ECO:0000313" key="4">
    <source>
        <dbReference type="EMBL" id="OMJ77487.1"/>
    </source>
</evidence>
<protein>
    <recommendedName>
        <fullName evidence="3">PCI domain-containing protein</fullName>
    </recommendedName>
</protein>
<dbReference type="GO" id="GO:0005634">
    <property type="term" value="C:nucleus"/>
    <property type="evidence" value="ECO:0007669"/>
    <property type="project" value="TreeGrafter"/>
</dbReference>
<dbReference type="GO" id="GO:0043161">
    <property type="term" value="P:proteasome-mediated ubiquitin-dependent protein catabolic process"/>
    <property type="evidence" value="ECO:0007669"/>
    <property type="project" value="TreeGrafter"/>
</dbReference>
<evidence type="ECO:0000259" key="3">
    <source>
        <dbReference type="PROSITE" id="PS50250"/>
    </source>
</evidence>
<feature type="domain" description="PCI" evidence="3">
    <location>
        <begin position="76"/>
        <end position="244"/>
    </location>
</feature>
<name>A0A1R2BL04_9CILI</name>
<dbReference type="InterPro" id="IPR033464">
    <property type="entry name" value="CSN8_PSD8_EIF3K"/>
</dbReference>
<evidence type="ECO:0000256" key="2">
    <source>
        <dbReference type="ARBA" id="ARBA00022942"/>
    </source>
</evidence>
<evidence type="ECO:0000313" key="5">
    <source>
        <dbReference type="Proteomes" id="UP000187209"/>
    </source>
</evidence>
<dbReference type="Proteomes" id="UP000187209">
    <property type="component" value="Unassembled WGS sequence"/>
</dbReference>
<accession>A0A1R2BL04</accession>
<organism evidence="4 5">
    <name type="scientific">Stentor coeruleus</name>
    <dbReference type="NCBI Taxonomy" id="5963"/>
    <lineage>
        <taxon>Eukaryota</taxon>
        <taxon>Sar</taxon>
        <taxon>Alveolata</taxon>
        <taxon>Ciliophora</taxon>
        <taxon>Postciliodesmatophora</taxon>
        <taxon>Heterotrichea</taxon>
        <taxon>Heterotrichida</taxon>
        <taxon>Stentoridae</taxon>
        <taxon>Stentor</taxon>
    </lineage>
</organism>
<dbReference type="PROSITE" id="PS50250">
    <property type="entry name" value="PCI"/>
    <property type="match status" value="1"/>
</dbReference>
<gene>
    <name evidence="4" type="ORF">SteCoe_22924</name>
</gene>
<dbReference type="EMBL" id="MPUH01000573">
    <property type="protein sequence ID" value="OMJ77487.1"/>
    <property type="molecule type" value="Genomic_DNA"/>
</dbReference>
<dbReference type="GO" id="GO:0008541">
    <property type="term" value="C:proteasome regulatory particle, lid subcomplex"/>
    <property type="evidence" value="ECO:0007669"/>
    <property type="project" value="TreeGrafter"/>
</dbReference>
<dbReference type="AlphaFoldDB" id="A0A1R2BL04"/>
<evidence type="ECO:0000256" key="1">
    <source>
        <dbReference type="ARBA" id="ARBA00009627"/>
    </source>
</evidence>
<keyword evidence="5" id="KW-1185">Reference proteome</keyword>
<comment type="similarity">
    <text evidence="1">Belongs to the proteasome subunit S14 family.</text>
</comment>
<proteinExistence type="inferred from homology"/>
<comment type="caution">
    <text evidence="4">The sequence shown here is derived from an EMBL/GenBank/DDBJ whole genome shotgun (WGS) entry which is preliminary data.</text>
</comment>